<proteinExistence type="predicted"/>
<evidence type="ECO:0000313" key="2">
    <source>
        <dbReference type="Proteomes" id="UP001057402"/>
    </source>
</evidence>
<sequence length="147" mass="16476">MGVRCIRCLGRSMEKKVTEKGMLLRYACAADSKEDLTKVVPGSEISFFKNGVCQGVAFKDRQGERYFPAASMYTLPNQPNCEVMFNFGPKFEFFPDNFDGRPGPKPMLEAPYHGYSEQTENGSMTMATRRKRSIGQINLSLTSSTMS</sequence>
<dbReference type="EMBL" id="CM042881">
    <property type="protein sequence ID" value="KAI4386245.1"/>
    <property type="molecule type" value="Genomic_DNA"/>
</dbReference>
<keyword evidence="2" id="KW-1185">Reference proteome</keyword>
<reference evidence="2" key="1">
    <citation type="journal article" date="2023" name="Front. Plant Sci.">
        <title>Chromosomal-level genome assembly of Melastoma candidum provides insights into trichome evolution.</title>
        <authorList>
            <person name="Zhong Y."/>
            <person name="Wu W."/>
            <person name="Sun C."/>
            <person name="Zou P."/>
            <person name="Liu Y."/>
            <person name="Dai S."/>
            <person name="Zhou R."/>
        </authorList>
    </citation>
    <scope>NUCLEOTIDE SEQUENCE [LARGE SCALE GENOMIC DNA]</scope>
</reference>
<evidence type="ECO:0000313" key="1">
    <source>
        <dbReference type="EMBL" id="KAI4386245.1"/>
    </source>
</evidence>
<comment type="caution">
    <text evidence="1">The sequence shown here is derived from an EMBL/GenBank/DDBJ whole genome shotgun (WGS) entry which is preliminary data.</text>
</comment>
<organism evidence="1 2">
    <name type="scientific">Melastoma candidum</name>
    <dbReference type="NCBI Taxonomy" id="119954"/>
    <lineage>
        <taxon>Eukaryota</taxon>
        <taxon>Viridiplantae</taxon>
        <taxon>Streptophyta</taxon>
        <taxon>Embryophyta</taxon>
        <taxon>Tracheophyta</taxon>
        <taxon>Spermatophyta</taxon>
        <taxon>Magnoliopsida</taxon>
        <taxon>eudicotyledons</taxon>
        <taxon>Gunneridae</taxon>
        <taxon>Pentapetalae</taxon>
        <taxon>rosids</taxon>
        <taxon>malvids</taxon>
        <taxon>Myrtales</taxon>
        <taxon>Melastomataceae</taxon>
        <taxon>Melastomatoideae</taxon>
        <taxon>Melastomateae</taxon>
        <taxon>Melastoma</taxon>
    </lineage>
</organism>
<dbReference type="Proteomes" id="UP001057402">
    <property type="component" value="Chromosome 2"/>
</dbReference>
<name>A0ACB9S4Z4_9MYRT</name>
<gene>
    <name evidence="1" type="ORF">MLD38_004191</name>
</gene>
<accession>A0ACB9S4Z4</accession>
<protein>
    <submittedName>
        <fullName evidence="1">Uncharacterized protein</fullName>
    </submittedName>
</protein>